<gene>
    <name evidence="10" type="ORF">C7452_0814</name>
</gene>
<organism evidence="10 11">
    <name type="scientific">Methanothermobacter defluvii</name>
    <dbReference type="NCBI Taxonomy" id="49339"/>
    <lineage>
        <taxon>Archaea</taxon>
        <taxon>Methanobacteriati</taxon>
        <taxon>Methanobacteriota</taxon>
        <taxon>Methanomada group</taxon>
        <taxon>Methanobacteria</taxon>
        <taxon>Methanobacteriales</taxon>
        <taxon>Methanobacteriaceae</taxon>
        <taxon>Methanothermobacter</taxon>
    </lineage>
</organism>
<dbReference type="AlphaFoldDB" id="A0A371NE67"/>
<accession>A0A371NE67</accession>
<comment type="function">
    <text evidence="7">Aminocarboxypropyltransferase that catalyzes the aminocarboxypropyl transfer on pseudouridine corresponding to position 914 in M.jannaschii 16S rRNA. It constitutes the last step in biosynthesis of the hypermodified N1-methyl-N3-(3-amino-3-carboxypropyl) pseudouridine (m1acp3-Psi).</text>
</comment>
<dbReference type="EMBL" id="QREL01000001">
    <property type="protein sequence ID" value="REE28791.1"/>
    <property type="molecule type" value="Genomic_DNA"/>
</dbReference>
<evidence type="ECO:0000256" key="7">
    <source>
        <dbReference type="HAMAP-Rule" id="MF_01116"/>
    </source>
</evidence>
<feature type="binding site" evidence="7">
    <location>
        <position position="90"/>
    </location>
    <ligand>
        <name>S-adenosyl-L-methionine</name>
        <dbReference type="ChEBI" id="CHEBI:59789"/>
    </ligand>
</feature>
<dbReference type="PANTHER" id="PTHR20426:SF0">
    <property type="entry name" value="18S RRNA AMINOCARBOXYPROPYLTRANSFERASE"/>
    <property type="match status" value="1"/>
</dbReference>
<keyword evidence="4 7" id="KW-0698">rRNA processing</keyword>
<keyword evidence="5 7" id="KW-0808">Transferase</keyword>
<keyword evidence="11" id="KW-1185">Reference proteome</keyword>
<name>A0A371NE67_9EURY</name>
<dbReference type="InterPro" id="IPR022968">
    <property type="entry name" value="Tsr3-like"/>
</dbReference>
<feature type="binding site" evidence="7">
    <location>
        <position position="109"/>
    </location>
    <ligand>
        <name>S-adenosyl-L-methionine</name>
        <dbReference type="ChEBI" id="CHEBI:59789"/>
    </ligand>
</feature>
<evidence type="ECO:0000313" key="11">
    <source>
        <dbReference type="Proteomes" id="UP000256864"/>
    </source>
</evidence>
<dbReference type="InterPro" id="IPR007177">
    <property type="entry name" value="Tsr3_C"/>
</dbReference>
<feature type="domain" description="16S/18S rRNA aminocarboxypropyltransferase Tsr3 C-terminal" evidence="8">
    <location>
        <begin position="41"/>
        <end position="167"/>
    </location>
</feature>
<keyword evidence="2 7" id="KW-0963">Cytoplasm</keyword>
<dbReference type="GO" id="GO:0000455">
    <property type="term" value="P:enzyme-directed rRNA pseudouridine synthesis"/>
    <property type="evidence" value="ECO:0007669"/>
    <property type="project" value="UniProtKB-UniRule"/>
</dbReference>
<comment type="catalytic activity">
    <reaction evidence="7">
        <text>an N(1)-methylpseudouridine in rRNA + S-adenosyl-L-methionine = N(1)-methyl-N(3)-[(3S)-3-amino-3-carboxypropyl]pseudouridine in rRNA + S-methyl-5'-thioadenosine + H(+)</text>
        <dbReference type="Rhea" id="RHEA:63296"/>
        <dbReference type="Rhea" id="RHEA-COMP:11634"/>
        <dbReference type="Rhea" id="RHEA-COMP:16310"/>
        <dbReference type="ChEBI" id="CHEBI:15378"/>
        <dbReference type="ChEBI" id="CHEBI:17509"/>
        <dbReference type="ChEBI" id="CHEBI:59789"/>
        <dbReference type="ChEBI" id="CHEBI:74890"/>
        <dbReference type="ChEBI" id="CHEBI:146234"/>
        <dbReference type="EC" id="2.5.1.157"/>
    </reaction>
</comment>
<evidence type="ECO:0000313" key="10">
    <source>
        <dbReference type="EMBL" id="REE28791.1"/>
    </source>
</evidence>
<evidence type="ECO:0000256" key="3">
    <source>
        <dbReference type="ARBA" id="ARBA00022517"/>
    </source>
</evidence>
<dbReference type="Pfam" id="PF04068">
    <property type="entry name" value="Fer4_RLI"/>
    <property type="match status" value="1"/>
</dbReference>
<proteinExistence type="inferred from homology"/>
<evidence type="ECO:0000256" key="1">
    <source>
        <dbReference type="ARBA" id="ARBA00014114"/>
    </source>
</evidence>
<dbReference type="GO" id="GO:0005737">
    <property type="term" value="C:cytoplasm"/>
    <property type="evidence" value="ECO:0007669"/>
    <property type="project" value="UniProtKB-SubCell"/>
</dbReference>
<protein>
    <recommendedName>
        <fullName evidence="1 7">16S rRNA aminocarboxypropyltransferase</fullName>
        <ecNumber evidence="7">2.5.1.157</ecNumber>
    </recommendedName>
</protein>
<dbReference type="Proteomes" id="UP000256864">
    <property type="component" value="Unassembled WGS sequence"/>
</dbReference>
<comment type="similarity">
    <text evidence="7">Belongs to the TDD superfamily. TSR3 family.</text>
</comment>
<evidence type="ECO:0000256" key="5">
    <source>
        <dbReference type="ARBA" id="ARBA00022679"/>
    </source>
</evidence>
<dbReference type="GO" id="GO:0106388">
    <property type="term" value="F:rRNA small subunit aminocarboxypropyltransferase activity"/>
    <property type="evidence" value="ECO:0007669"/>
    <property type="project" value="UniProtKB-EC"/>
</dbReference>
<feature type="binding site" evidence="7">
    <location>
        <position position="67"/>
    </location>
    <ligand>
        <name>S-adenosyl-L-methionine</name>
        <dbReference type="ChEBI" id="CHEBI:59789"/>
    </ligand>
</feature>
<dbReference type="InterPro" id="IPR007209">
    <property type="entry name" value="RNaseL-inhib-like_metal-bd_dom"/>
</dbReference>
<dbReference type="HAMAP" id="MF_01116">
    <property type="entry name" value="TSR3"/>
    <property type="match status" value="1"/>
</dbReference>
<keyword evidence="3 7" id="KW-0690">Ribosome biogenesis</keyword>
<sequence>MKIVVYHAEECDRKKCTSLKLGRKGKFKIVNSLNQIPRGALVLNPFAEKAVSPEDRDMVLRRGIAALDCSWKRVRKSSVIFQTARNHRALPFLVAANPTNYGRPCILSTAEAVAATLYIVGLKDIASDIMSYFKWGPHFIDLNRELLEAYSRASDSSEVVEIQKKFIGG</sequence>
<comment type="caution">
    <text evidence="10">The sequence shown here is derived from an EMBL/GenBank/DDBJ whole genome shotgun (WGS) entry which is preliminary data.</text>
</comment>
<feature type="binding site" evidence="7">
    <location>
        <position position="17"/>
    </location>
    <ligand>
        <name>S-adenosyl-L-methionine</name>
        <dbReference type="ChEBI" id="CHEBI:59789"/>
    </ligand>
</feature>
<dbReference type="Pfam" id="PF04034">
    <property type="entry name" value="Ribo_biogen_C"/>
    <property type="match status" value="1"/>
</dbReference>
<dbReference type="EC" id="2.5.1.157" evidence="7"/>
<evidence type="ECO:0000259" key="9">
    <source>
        <dbReference type="Pfam" id="PF04068"/>
    </source>
</evidence>
<dbReference type="NCBIfam" id="NF002621">
    <property type="entry name" value="PRK02287.1"/>
    <property type="match status" value="1"/>
</dbReference>
<evidence type="ECO:0000256" key="4">
    <source>
        <dbReference type="ARBA" id="ARBA00022552"/>
    </source>
</evidence>
<comment type="subcellular location">
    <subcellularLocation>
        <location evidence="7">Cytoplasm</location>
    </subcellularLocation>
</comment>
<dbReference type="PANTHER" id="PTHR20426">
    <property type="entry name" value="RIBOSOME BIOGENESIS PROTEIN TSR3 HOMOLOG"/>
    <property type="match status" value="1"/>
</dbReference>
<evidence type="ECO:0000259" key="8">
    <source>
        <dbReference type="Pfam" id="PF04034"/>
    </source>
</evidence>
<dbReference type="GO" id="GO:1904047">
    <property type="term" value="F:S-adenosyl-L-methionine binding"/>
    <property type="evidence" value="ECO:0007669"/>
    <property type="project" value="UniProtKB-UniRule"/>
</dbReference>
<feature type="domain" description="RNase L inhibitor RLI-like possible metal-binding" evidence="9">
    <location>
        <begin position="1"/>
        <end position="31"/>
    </location>
</feature>
<dbReference type="RefSeq" id="WP_115892286.1">
    <property type="nucleotide sequence ID" value="NZ_QREL01000001.1"/>
</dbReference>
<comment type="caution">
    <text evidence="7">Lacks conserved residue(s) required for the propagation of feature annotation.</text>
</comment>
<evidence type="ECO:0000256" key="6">
    <source>
        <dbReference type="ARBA" id="ARBA00022691"/>
    </source>
</evidence>
<keyword evidence="6 7" id="KW-0949">S-adenosyl-L-methionine</keyword>
<dbReference type="GeneID" id="58978566"/>
<evidence type="ECO:0000256" key="2">
    <source>
        <dbReference type="ARBA" id="ARBA00022490"/>
    </source>
</evidence>
<reference evidence="10 11" key="1">
    <citation type="submission" date="2018-07" db="EMBL/GenBank/DDBJ databases">
        <title>Genomic Encyclopedia of Type Strains, Phase IV (KMG-IV): sequencing the most valuable type-strain genomes for metagenomic binning, comparative biology and taxonomic classification.</title>
        <authorList>
            <person name="Goeker M."/>
        </authorList>
    </citation>
    <scope>NUCLEOTIDE SEQUENCE [LARGE SCALE GENOMIC DNA]</scope>
    <source>
        <strain evidence="10 11">DSM 7466</strain>
    </source>
</reference>